<dbReference type="GO" id="GO:0006508">
    <property type="term" value="P:proteolysis"/>
    <property type="evidence" value="ECO:0007669"/>
    <property type="project" value="InterPro"/>
</dbReference>
<protein>
    <recommendedName>
        <fullName evidence="2">Peptidase A1 domain-containing protein</fullName>
    </recommendedName>
</protein>
<comment type="caution">
    <text evidence="3">The sequence shown here is derived from an EMBL/GenBank/DDBJ whole genome shotgun (WGS) entry which is preliminary data.</text>
</comment>
<dbReference type="SUPFAM" id="SSF50630">
    <property type="entry name" value="Acid proteases"/>
    <property type="match status" value="1"/>
</dbReference>
<sequence>MISNHKLSSKAECMKKFDNGNKQTKPIKDSNLNMYSESNGVVIPIKDGNYVEISVGTPQKIVRVKIDTQQPFTWIVDKRCRFCFFYLGMSGMSNTTGSKSYKVSDVAVSEIVGKSIPFGLKVNEMLEIGGRKSTVDLMNVVYRDIDVPKSFYIENQKVHIDVLDSFLWEFNFPAFNGVLGLGYPYTEEDPSEKRFFSKGTSLMYNMAINKYVTIDLRDGSKSLSLGFVNLKNISSDISWTTKARKNTFEFKLDYIIINNVYFKLNVLAVVNPRYKNSYIPEFFLDKIKLIQKCRDLSVVPPIVFGINNKNFTIGPELYLKPGVVSCTYLFDKIEGNILNSQKTWILGQNFLEKYVAFFDFENKKVGFAN</sequence>
<feature type="domain" description="Peptidase A1" evidence="2">
    <location>
        <begin position="49"/>
        <end position="368"/>
    </location>
</feature>
<dbReference type="AlphaFoldDB" id="A0A2U1IXX5"/>
<evidence type="ECO:0000259" key="2">
    <source>
        <dbReference type="PROSITE" id="PS51767"/>
    </source>
</evidence>
<dbReference type="PROSITE" id="PS51767">
    <property type="entry name" value="PEPTIDASE_A1"/>
    <property type="match status" value="1"/>
</dbReference>
<organism evidence="3 5">
    <name type="scientific">Smittium angustum</name>
    <dbReference type="NCBI Taxonomy" id="133377"/>
    <lineage>
        <taxon>Eukaryota</taxon>
        <taxon>Fungi</taxon>
        <taxon>Fungi incertae sedis</taxon>
        <taxon>Zoopagomycota</taxon>
        <taxon>Kickxellomycotina</taxon>
        <taxon>Harpellomycetes</taxon>
        <taxon>Harpellales</taxon>
        <taxon>Legeriomycetaceae</taxon>
        <taxon>Smittium</taxon>
    </lineage>
</organism>
<accession>A0A2U1IXX5</accession>
<dbReference type="EMBL" id="MBFU01000772">
    <property type="protein sequence ID" value="PVZ97637.1"/>
    <property type="molecule type" value="Genomic_DNA"/>
</dbReference>
<dbReference type="Gene3D" id="2.40.70.10">
    <property type="entry name" value="Acid Proteases"/>
    <property type="match status" value="2"/>
</dbReference>
<gene>
    <name evidence="4" type="ORF">BB558_001236</name>
    <name evidence="3" type="ORF">BB558_006400</name>
</gene>
<dbReference type="PRINTS" id="PR00792">
    <property type="entry name" value="PEPSIN"/>
</dbReference>
<dbReference type="EMBL" id="MBFU01000069">
    <property type="protein sequence ID" value="PWA02608.1"/>
    <property type="molecule type" value="Genomic_DNA"/>
</dbReference>
<evidence type="ECO:0000313" key="5">
    <source>
        <dbReference type="Proteomes" id="UP000245591"/>
    </source>
</evidence>
<dbReference type="PANTHER" id="PTHR47966">
    <property type="entry name" value="BETA-SITE APP-CLEAVING ENZYME, ISOFORM A-RELATED"/>
    <property type="match status" value="1"/>
</dbReference>
<dbReference type="InterPro" id="IPR001461">
    <property type="entry name" value="Aspartic_peptidase_A1"/>
</dbReference>
<evidence type="ECO:0000313" key="4">
    <source>
        <dbReference type="EMBL" id="PWA02608.1"/>
    </source>
</evidence>
<keyword evidence="5" id="KW-1185">Reference proteome</keyword>
<dbReference type="InterPro" id="IPR033121">
    <property type="entry name" value="PEPTIDASE_A1"/>
</dbReference>
<reference evidence="3 5" key="1">
    <citation type="journal article" date="2018" name="MBio">
        <title>Comparative Genomics Reveals the Core Gene Toolbox for the Fungus-Insect Symbiosis.</title>
        <authorList>
            <person name="Wang Y."/>
            <person name="Stata M."/>
            <person name="Wang W."/>
            <person name="Stajich J.E."/>
            <person name="White M.M."/>
            <person name="Moncalvo J.M."/>
        </authorList>
    </citation>
    <scope>NUCLEOTIDE SEQUENCE [LARGE SCALE GENOMIC DNA]</scope>
    <source>
        <strain evidence="3 5">AUS-126-30</strain>
    </source>
</reference>
<dbReference type="CDD" id="cd05471">
    <property type="entry name" value="pepsin_like"/>
    <property type="match status" value="1"/>
</dbReference>
<dbReference type="InterPro" id="IPR021109">
    <property type="entry name" value="Peptidase_aspartic_dom_sf"/>
</dbReference>
<dbReference type="InterPro" id="IPR034164">
    <property type="entry name" value="Pepsin-like_dom"/>
</dbReference>
<name>A0A2U1IXX5_SMIAN</name>
<dbReference type="Proteomes" id="UP000245591">
    <property type="component" value="Unassembled WGS sequence"/>
</dbReference>
<evidence type="ECO:0000313" key="3">
    <source>
        <dbReference type="EMBL" id="PVZ97637.1"/>
    </source>
</evidence>
<comment type="similarity">
    <text evidence="1">Belongs to the peptidase A1 family.</text>
</comment>
<proteinExistence type="inferred from homology"/>
<dbReference type="Pfam" id="PF00026">
    <property type="entry name" value="Asp"/>
    <property type="match status" value="1"/>
</dbReference>
<dbReference type="GO" id="GO:0004190">
    <property type="term" value="F:aspartic-type endopeptidase activity"/>
    <property type="evidence" value="ECO:0007669"/>
    <property type="project" value="InterPro"/>
</dbReference>
<evidence type="ECO:0000256" key="1">
    <source>
        <dbReference type="ARBA" id="ARBA00007447"/>
    </source>
</evidence>